<evidence type="ECO:0000313" key="1">
    <source>
        <dbReference type="WBParaSite" id="GPUH_0000315201-mRNA-1"/>
    </source>
</evidence>
<dbReference type="AlphaFoldDB" id="A0A183D356"/>
<protein>
    <submittedName>
        <fullName evidence="1">Reverse transcriptase domain-containing protein</fullName>
    </submittedName>
</protein>
<dbReference type="WBParaSite" id="GPUH_0000315201-mRNA-1">
    <property type="protein sequence ID" value="GPUH_0000315201-mRNA-1"/>
    <property type="gene ID" value="GPUH_0000315201"/>
</dbReference>
<reference evidence="1" key="1">
    <citation type="submission" date="2016-06" db="UniProtKB">
        <authorList>
            <consortium name="WormBaseParasite"/>
        </authorList>
    </citation>
    <scope>IDENTIFICATION</scope>
</reference>
<accession>A0A183D356</accession>
<organism evidence="1">
    <name type="scientific">Gongylonema pulchrum</name>
    <dbReference type="NCBI Taxonomy" id="637853"/>
    <lineage>
        <taxon>Eukaryota</taxon>
        <taxon>Metazoa</taxon>
        <taxon>Ecdysozoa</taxon>
        <taxon>Nematoda</taxon>
        <taxon>Chromadorea</taxon>
        <taxon>Rhabditida</taxon>
        <taxon>Spirurina</taxon>
        <taxon>Spiruromorpha</taxon>
        <taxon>Spiruroidea</taxon>
        <taxon>Gongylonematidae</taxon>
        <taxon>Gongylonema</taxon>
    </lineage>
</organism>
<dbReference type="GO" id="GO:0003676">
    <property type="term" value="F:nucleic acid binding"/>
    <property type="evidence" value="ECO:0007669"/>
    <property type="project" value="InterPro"/>
</dbReference>
<proteinExistence type="predicted"/>
<sequence length="66" mass="7482">MIEWKFIGTLAPWKGGIYERLRGIIKNSLVAQLVDEKLVTQSCKHEVEGTINEHCHQAIQGYLATD</sequence>
<dbReference type="InterPro" id="IPR036397">
    <property type="entry name" value="RNaseH_sf"/>
</dbReference>
<dbReference type="Gene3D" id="3.30.420.10">
    <property type="entry name" value="Ribonuclease H-like superfamily/Ribonuclease H"/>
    <property type="match status" value="1"/>
</dbReference>
<name>A0A183D356_9BILA</name>